<proteinExistence type="evidence at transcript level"/>
<dbReference type="GO" id="GO:0005634">
    <property type="term" value="C:nucleus"/>
    <property type="evidence" value="ECO:0007669"/>
    <property type="project" value="UniProtKB-SubCell"/>
</dbReference>
<dbReference type="Pfam" id="PF03106">
    <property type="entry name" value="WRKY"/>
    <property type="match status" value="1"/>
</dbReference>
<organism evidence="8">
    <name type="scientific">Zanthoxylum armatum</name>
    <dbReference type="NCBI Taxonomy" id="67938"/>
    <lineage>
        <taxon>Eukaryota</taxon>
        <taxon>Viridiplantae</taxon>
        <taxon>Streptophyta</taxon>
        <taxon>Embryophyta</taxon>
        <taxon>Tracheophyta</taxon>
        <taxon>Spermatophyta</taxon>
        <taxon>Magnoliopsida</taxon>
        <taxon>eudicotyledons</taxon>
        <taxon>Gunneridae</taxon>
        <taxon>Pentapetalae</taxon>
        <taxon>rosids</taxon>
        <taxon>malvids</taxon>
        <taxon>Sapindales</taxon>
        <taxon>Rutaceae</taxon>
        <taxon>Zanthoxyloideae</taxon>
        <taxon>Zanthoxylum</taxon>
    </lineage>
</organism>
<evidence type="ECO:0000313" key="8">
    <source>
        <dbReference type="EMBL" id="QWQ79543.1"/>
    </source>
</evidence>
<dbReference type="InterPro" id="IPR036576">
    <property type="entry name" value="WRKY_dom_sf"/>
</dbReference>
<keyword evidence="2" id="KW-0805">Transcription regulation</keyword>
<dbReference type="AlphaFoldDB" id="A0A8F1T011"/>
<dbReference type="GO" id="GO:0000976">
    <property type="term" value="F:transcription cis-regulatory region binding"/>
    <property type="evidence" value="ECO:0007669"/>
    <property type="project" value="TreeGrafter"/>
</dbReference>
<dbReference type="EMBL" id="MW321464">
    <property type="protein sequence ID" value="QWQ79543.1"/>
    <property type="molecule type" value="mRNA"/>
</dbReference>
<dbReference type="PROSITE" id="PS50811">
    <property type="entry name" value="WRKY"/>
    <property type="match status" value="1"/>
</dbReference>
<dbReference type="GO" id="GO:0003700">
    <property type="term" value="F:DNA-binding transcription factor activity"/>
    <property type="evidence" value="ECO:0007669"/>
    <property type="project" value="InterPro"/>
</dbReference>
<feature type="region of interest" description="Disordered" evidence="6">
    <location>
        <begin position="103"/>
        <end position="122"/>
    </location>
</feature>
<comment type="subcellular location">
    <subcellularLocation>
        <location evidence="1">Nucleus</location>
    </subcellularLocation>
</comment>
<dbReference type="Gene3D" id="2.20.25.80">
    <property type="entry name" value="WRKY domain"/>
    <property type="match status" value="1"/>
</dbReference>
<dbReference type="InterPro" id="IPR044810">
    <property type="entry name" value="WRKY_plant"/>
</dbReference>
<dbReference type="SUPFAM" id="SSF118290">
    <property type="entry name" value="WRKY DNA-binding domain"/>
    <property type="match status" value="1"/>
</dbReference>
<accession>A0A8F1T011</accession>
<evidence type="ECO:0000256" key="5">
    <source>
        <dbReference type="ARBA" id="ARBA00023242"/>
    </source>
</evidence>
<protein>
    <submittedName>
        <fullName evidence="8">WRKY transcription factor protein 25</fullName>
    </submittedName>
</protein>
<feature type="region of interest" description="Disordered" evidence="6">
    <location>
        <begin position="234"/>
        <end position="266"/>
    </location>
</feature>
<name>A0A8F1T011_9ROSI</name>
<feature type="domain" description="WRKY" evidence="7">
    <location>
        <begin position="151"/>
        <end position="217"/>
    </location>
</feature>
<evidence type="ECO:0000256" key="4">
    <source>
        <dbReference type="ARBA" id="ARBA00023163"/>
    </source>
</evidence>
<dbReference type="PANTHER" id="PTHR32096">
    <property type="entry name" value="WRKY TRANSCRIPTION FACTOR 30-RELATED-RELATED"/>
    <property type="match status" value="1"/>
</dbReference>
<evidence type="ECO:0000256" key="3">
    <source>
        <dbReference type="ARBA" id="ARBA00023125"/>
    </source>
</evidence>
<dbReference type="PANTHER" id="PTHR32096:SF80">
    <property type="entry name" value="WRKY TRANSCRIPTION FACTOR 27-RELATED"/>
    <property type="match status" value="1"/>
</dbReference>
<sequence length="266" mass="29821">MGEKLPAKASDNWDLQAVVSCFSTAACDSTKNSGANSADPLSFLANMEFDEEDDHPFSFPNLSENNNGFDELQDSCRPFFSNPSSFPERLTCHQQVNTQQTHHVQQALQQQPLIQQQQQQPPMMTSSVIPLQAPRSRKRKTPIKKMVCQVKYEQLSMDTWAWRKYGQKPIKGSPYPRNYYRCSSSKGCGARKQVERSNTDPSIYIVSYTGDHTHPRPTHRNSLAGSTRNKLCKTTHQKSVTSTMPVPTMGAPPAPAVEEMNSHEGS</sequence>
<keyword evidence="4" id="KW-0804">Transcription</keyword>
<dbReference type="SMART" id="SM00774">
    <property type="entry name" value="WRKY"/>
    <property type="match status" value="1"/>
</dbReference>
<reference evidence="8" key="1">
    <citation type="submission" date="2020-12" db="EMBL/GenBank/DDBJ databases">
        <authorList>
            <person name="Wang Y."/>
            <person name="Feng F."/>
        </authorList>
    </citation>
    <scope>NUCLEOTIDE SEQUENCE</scope>
</reference>
<keyword evidence="5" id="KW-0539">Nucleus</keyword>
<keyword evidence="3" id="KW-0238">DNA-binding</keyword>
<evidence type="ECO:0000256" key="1">
    <source>
        <dbReference type="ARBA" id="ARBA00004123"/>
    </source>
</evidence>
<dbReference type="InterPro" id="IPR003657">
    <property type="entry name" value="WRKY_dom"/>
</dbReference>
<feature type="compositionally biased region" description="Low complexity" evidence="6">
    <location>
        <begin position="103"/>
        <end position="121"/>
    </location>
</feature>
<evidence type="ECO:0000256" key="2">
    <source>
        <dbReference type="ARBA" id="ARBA00023015"/>
    </source>
</evidence>
<dbReference type="PROSITE" id="PS51257">
    <property type="entry name" value="PROKAR_LIPOPROTEIN"/>
    <property type="match status" value="1"/>
</dbReference>
<evidence type="ECO:0000256" key="6">
    <source>
        <dbReference type="SAM" id="MobiDB-lite"/>
    </source>
</evidence>
<evidence type="ECO:0000259" key="7">
    <source>
        <dbReference type="PROSITE" id="PS50811"/>
    </source>
</evidence>